<dbReference type="InterPro" id="IPR049947">
    <property type="entry name" value="Cu_Am_Ox_Cu-bd"/>
</dbReference>
<evidence type="ECO:0000256" key="8">
    <source>
        <dbReference type="RuleBase" id="RU000672"/>
    </source>
</evidence>
<keyword evidence="5 8" id="KW-0186">Copper</keyword>
<dbReference type="SUPFAM" id="SSF49998">
    <property type="entry name" value="Amine oxidase catalytic domain"/>
    <property type="match status" value="1"/>
</dbReference>
<dbReference type="Gene3D" id="2.70.98.20">
    <property type="entry name" value="Copper amine oxidase, catalytic domain"/>
    <property type="match status" value="1"/>
</dbReference>
<evidence type="ECO:0000313" key="11">
    <source>
        <dbReference type="EMBL" id="VDH97315.1"/>
    </source>
</evidence>
<evidence type="ECO:0000256" key="4">
    <source>
        <dbReference type="ARBA" id="ARBA00023002"/>
    </source>
</evidence>
<feature type="domain" description="Copper amine oxidase catalytic" evidence="9">
    <location>
        <begin position="271"/>
        <end position="681"/>
    </location>
</feature>
<evidence type="ECO:0000256" key="1">
    <source>
        <dbReference type="ARBA" id="ARBA00007983"/>
    </source>
</evidence>
<dbReference type="AlphaFoldDB" id="A0A8B6BZZ4"/>
<dbReference type="GO" id="GO:0005507">
    <property type="term" value="F:copper ion binding"/>
    <property type="evidence" value="ECO:0007669"/>
    <property type="project" value="InterPro"/>
</dbReference>
<name>A0A8B6BZZ4_MYTGA</name>
<keyword evidence="2 8" id="KW-0479">Metal-binding</keyword>
<feature type="active site" description="Schiff-base intermediate with substrate; via topaquinone" evidence="6">
    <location>
        <position position="432"/>
    </location>
</feature>
<gene>
    <name evidence="11" type="ORF">MGAL_10B071471</name>
</gene>
<evidence type="ECO:0000259" key="10">
    <source>
        <dbReference type="Pfam" id="PF02727"/>
    </source>
</evidence>
<evidence type="ECO:0000259" key="9">
    <source>
        <dbReference type="Pfam" id="PF01179"/>
    </source>
</evidence>
<dbReference type="PANTHER" id="PTHR10638">
    <property type="entry name" value="COPPER AMINE OXIDASE"/>
    <property type="match status" value="1"/>
</dbReference>
<feature type="active site" description="Proton acceptor" evidence="6">
    <location>
        <position position="343"/>
    </location>
</feature>
<evidence type="ECO:0000256" key="5">
    <source>
        <dbReference type="ARBA" id="ARBA00023008"/>
    </source>
</evidence>
<comment type="cofactor">
    <cofactor evidence="8">
        <name>Cu cation</name>
        <dbReference type="ChEBI" id="CHEBI:23378"/>
    </cofactor>
    <text evidence="8">Contains 1 topaquinone per subunit.</text>
</comment>
<evidence type="ECO:0000256" key="3">
    <source>
        <dbReference type="ARBA" id="ARBA00022772"/>
    </source>
</evidence>
<comment type="similarity">
    <text evidence="1 8">Belongs to the copper/topaquinone oxidase family.</text>
</comment>
<dbReference type="GO" id="GO:0009308">
    <property type="term" value="P:amine metabolic process"/>
    <property type="evidence" value="ECO:0007669"/>
    <property type="project" value="UniProtKB-UniRule"/>
</dbReference>
<dbReference type="Proteomes" id="UP000596742">
    <property type="component" value="Unassembled WGS sequence"/>
</dbReference>
<evidence type="ECO:0000256" key="2">
    <source>
        <dbReference type="ARBA" id="ARBA00022723"/>
    </source>
</evidence>
<protein>
    <recommendedName>
        <fullName evidence="8">Amine oxidase</fullName>
        <ecNumber evidence="8">1.4.3.-</ecNumber>
    </recommendedName>
</protein>
<dbReference type="EMBL" id="UYJE01000887">
    <property type="protein sequence ID" value="VDH97315.1"/>
    <property type="molecule type" value="Genomic_DNA"/>
</dbReference>
<dbReference type="GO" id="GO:0048038">
    <property type="term" value="F:quinone binding"/>
    <property type="evidence" value="ECO:0007669"/>
    <property type="project" value="InterPro"/>
</dbReference>
<dbReference type="GO" id="GO:0008131">
    <property type="term" value="F:primary methylamine oxidase activity"/>
    <property type="evidence" value="ECO:0007669"/>
    <property type="project" value="InterPro"/>
</dbReference>
<keyword evidence="4 8" id="KW-0560">Oxidoreductase</keyword>
<dbReference type="Pfam" id="PF01179">
    <property type="entry name" value="Cu_amine_oxid"/>
    <property type="match status" value="1"/>
</dbReference>
<organism evidence="11 12">
    <name type="scientific">Mytilus galloprovincialis</name>
    <name type="common">Mediterranean mussel</name>
    <dbReference type="NCBI Taxonomy" id="29158"/>
    <lineage>
        <taxon>Eukaryota</taxon>
        <taxon>Metazoa</taxon>
        <taxon>Spiralia</taxon>
        <taxon>Lophotrochozoa</taxon>
        <taxon>Mollusca</taxon>
        <taxon>Bivalvia</taxon>
        <taxon>Autobranchia</taxon>
        <taxon>Pteriomorphia</taxon>
        <taxon>Mytilida</taxon>
        <taxon>Mytiloidea</taxon>
        <taxon>Mytilidae</taxon>
        <taxon>Mytilinae</taxon>
        <taxon>Mytilus</taxon>
    </lineage>
</organism>
<reference evidence="11" key="1">
    <citation type="submission" date="2018-11" db="EMBL/GenBank/DDBJ databases">
        <authorList>
            <person name="Alioto T."/>
            <person name="Alioto T."/>
        </authorList>
    </citation>
    <scope>NUCLEOTIDE SEQUENCE</scope>
</reference>
<dbReference type="InterPro" id="IPR016182">
    <property type="entry name" value="Cu_amine_oxidase_N-reg"/>
</dbReference>
<evidence type="ECO:0000256" key="6">
    <source>
        <dbReference type="PIRSR" id="PIRSR600269-50"/>
    </source>
</evidence>
<dbReference type="PROSITE" id="PS01165">
    <property type="entry name" value="COPPER_AMINE_OXID_2"/>
    <property type="match status" value="1"/>
</dbReference>
<sequence>MVELIRMKLNYPSVFNDLTRKEMKGLLYYLYSNKELNLTKFSNATIRSNYIYLAELYLPPKEAVLNYIDNGFTKPPREAHVILIRGGDSKPNVLEIVVGPLPFPNGYRLVPYRPQPIPFFQRPITSIENISQKLKERINKEFGKALHDLYGGTFITCHNKCLDVAISVQVPITKLDGKRFYWYTFYQNFEYSILRPIDFEVYVETRFENFKILKIWFYGRIFETWNKVRNFYRRNKLFFNKIPFPRESMNIPLTMKRRGKPPFSKPLRNPSQISPDGKRYNIKGRKVTYMFWEFDIGMSIITGPRLFDIRFQGQRIVYEISLQELASFYSGYKPTEQNFRFFDSRFLLGLRAKYLMHGVDCPNDATYMSTYFLDGSSEIPVYNSRAFCVFELNTGLPLRRHHGYSSTSSHRFYEGMVSVVLTVRTIITVFNYDYIIDFIFYPTGGIEVKVTVSGVIIAAYHGRKNPYGFEISKHLMGLIHQHLFHFKVDMDIKGKYNRFETIDIENDAVSSPSYTNSDSNIQQLKFARKLKETEKEAAYKHNFKQPKNLVISNNYIKDKFGNTPGYRIVNKGMTYNIYPPGTRYEPGITWSRYQVAVTRRKDNEPGSSSIYQTNKPDEPVVRFQDFIDDDENIVDKDIVAWLTMGFYHIPVKEDLPVTHTTGESLSFFLLPFNYFDENPAMASRNAIRIDPIDIEGKTKSLKVERYGVVDDINCIPPKYNYEQLMKRNPCLVVECLDSEKNNRVKSHVFQEFRWQ</sequence>
<dbReference type="PANTHER" id="PTHR10638:SF20">
    <property type="entry name" value="AMINE OXIDASE"/>
    <property type="match status" value="1"/>
</dbReference>
<comment type="PTM">
    <text evidence="7 8">Topaquinone (TPQ) is generated by copper-dependent autoxidation of a specific tyrosyl residue.</text>
</comment>
<comment type="caution">
    <text evidence="11">The sequence shown here is derived from an EMBL/GenBank/DDBJ whole genome shotgun (WGS) entry which is preliminary data.</text>
</comment>
<feature type="modified residue" description="2',4',5'-topaquinone" evidence="7">
    <location>
        <position position="432"/>
    </location>
</feature>
<dbReference type="InterPro" id="IPR015800">
    <property type="entry name" value="Cu_amine_oxidase_N2"/>
</dbReference>
<proteinExistence type="inferred from homology"/>
<keyword evidence="3 6" id="KW-0801">TPQ</keyword>
<dbReference type="EC" id="1.4.3.-" evidence="8"/>
<evidence type="ECO:0000256" key="7">
    <source>
        <dbReference type="PIRSR" id="PIRSR600269-51"/>
    </source>
</evidence>
<accession>A0A8B6BZZ4</accession>
<dbReference type="PRINTS" id="PR00766">
    <property type="entry name" value="CUDAOXIDASE"/>
</dbReference>
<dbReference type="OrthoDB" id="5379943at2759"/>
<feature type="domain" description="Copper amine oxidase N2-terminal" evidence="10">
    <location>
        <begin position="22"/>
        <end position="104"/>
    </location>
</feature>
<dbReference type="InterPro" id="IPR015798">
    <property type="entry name" value="Cu_amine_oxidase_C"/>
</dbReference>
<evidence type="ECO:0000313" key="12">
    <source>
        <dbReference type="Proteomes" id="UP000596742"/>
    </source>
</evidence>
<dbReference type="SUPFAM" id="SSF54416">
    <property type="entry name" value="Amine oxidase N-terminal region"/>
    <property type="match status" value="2"/>
</dbReference>
<dbReference type="Gene3D" id="3.10.450.40">
    <property type="match status" value="2"/>
</dbReference>
<dbReference type="InterPro" id="IPR036460">
    <property type="entry name" value="Cu_amine_oxidase_C_sf"/>
</dbReference>
<dbReference type="InterPro" id="IPR000269">
    <property type="entry name" value="Cu_amine_oxidase"/>
</dbReference>
<dbReference type="Pfam" id="PF02727">
    <property type="entry name" value="Cu_amine_oxidN2"/>
    <property type="match status" value="1"/>
</dbReference>
<keyword evidence="12" id="KW-1185">Reference proteome</keyword>
<dbReference type="GO" id="GO:0005886">
    <property type="term" value="C:plasma membrane"/>
    <property type="evidence" value="ECO:0007669"/>
    <property type="project" value="TreeGrafter"/>
</dbReference>